<dbReference type="InterPro" id="IPR038404">
    <property type="entry name" value="TRAP_DctP_sf"/>
</dbReference>
<dbReference type="PANTHER" id="PTHR33376:SF4">
    <property type="entry name" value="SIALIC ACID-BINDING PERIPLASMIC PROTEIN SIAP"/>
    <property type="match status" value="1"/>
</dbReference>
<proteinExistence type="predicted"/>
<dbReference type="NCBIfam" id="NF037995">
    <property type="entry name" value="TRAP_S1"/>
    <property type="match status" value="1"/>
</dbReference>
<dbReference type="Gene3D" id="3.40.190.170">
    <property type="entry name" value="Bacterial extracellular solute-binding protein, family 7"/>
    <property type="match status" value="1"/>
</dbReference>
<dbReference type="RefSeq" id="WP_114771763.1">
    <property type="nucleotide sequence ID" value="NZ_QQBB01000008.1"/>
</dbReference>
<dbReference type="EMBL" id="QQBB01000008">
    <property type="protein sequence ID" value="RDI56795.1"/>
    <property type="molecule type" value="Genomic_DNA"/>
</dbReference>
<evidence type="ECO:0000256" key="1">
    <source>
        <dbReference type="ARBA" id="ARBA00022729"/>
    </source>
</evidence>
<keyword evidence="1" id="KW-0732">Signal</keyword>
<dbReference type="CDD" id="cd13603">
    <property type="entry name" value="PBP2_TRAP_Siap_TeaA_like"/>
    <property type="match status" value="1"/>
</dbReference>
<dbReference type="PANTHER" id="PTHR33376">
    <property type="match status" value="1"/>
</dbReference>
<evidence type="ECO:0000313" key="2">
    <source>
        <dbReference type="EMBL" id="RDI56795.1"/>
    </source>
</evidence>
<name>A0A370HHZ7_9HYPH</name>
<reference evidence="2 3" key="1">
    <citation type="submission" date="2018-07" db="EMBL/GenBank/DDBJ databases">
        <title>Genomic Encyclopedia of Type Strains, Phase IV (KMG-IV): sequencing the most valuable type-strain genomes for metagenomic binning, comparative biology and taxonomic classification.</title>
        <authorList>
            <person name="Goeker M."/>
        </authorList>
    </citation>
    <scope>NUCLEOTIDE SEQUENCE [LARGE SCALE GENOMIC DNA]</scope>
    <source>
        <strain evidence="2 3">DSM 14364</strain>
    </source>
</reference>
<accession>A0A370HHZ7</accession>
<sequence length="308" mass="34059">MQIRLSGYQGPASVHTRGLHDLARRLSSEGWETQVQEDVTAAGQAAKALFSGVESEDAQICYMASGYLTARVPSLAVLDLPLTVQDRLAAHQALDGEAGRILSHEIERMTGLHVLGFWDNGLRHISNRTRPIRSPEDCSGLVIRTLDNELYKRTLRAFGFRPVVTDVRELRQAVVNGTVDAQENPLTNMLNFGIHEHHRHLSLTGHIFGVALLVCRASWFRALPLDVSTALSQAAAAATRMQRQLALEEDRIVLSRLLEFGVEIVSPDDLQMADFRSMAAPVLAAAMAEIDQPLMRAYFGDRTFVPLN</sequence>
<protein>
    <submittedName>
        <fullName evidence="2">TRAP-type C4-dicarboxylate transport system substrate-binding protein</fullName>
    </submittedName>
</protein>
<dbReference type="OrthoDB" id="8016675at2"/>
<dbReference type="AlphaFoldDB" id="A0A370HHZ7"/>
<dbReference type="GO" id="GO:0055085">
    <property type="term" value="P:transmembrane transport"/>
    <property type="evidence" value="ECO:0007669"/>
    <property type="project" value="InterPro"/>
</dbReference>
<gene>
    <name evidence="2" type="ORF">DES45_108144</name>
</gene>
<organism evidence="2 3">
    <name type="scientific">Microvirga subterranea</name>
    <dbReference type="NCBI Taxonomy" id="186651"/>
    <lineage>
        <taxon>Bacteria</taxon>
        <taxon>Pseudomonadati</taxon>
        <taxon>Pseudomonadota</taxon>
        <taxon>Alphaproteobacteria</taxon>
        <taxon>Hyphomicrobiales</taxon>
        <taxon>Methylobacteriaceae</taxon>
        <taxon>Microvirga</taxon>
    </lineage>
</organism>
<evidence type="ECO:0000313" key="3">
    <source>
        <dbReference type="Proteomes" id="UP000254925"/>
    </source>
</evidence>
<dbReference type="Proteomes" id="UP000254925">
    <property type="component" value="Unassembled WGS sequence"/>
</dbReference>
<dbReference type="Pfam" id="PF03480">
    <property type="entry name" value="DctP"/>
    <property type="match status" value="1"/>
</dbReference>
<dbReference type="InterPro" id="IPR018389">
    <property type="entry name" value="DctP_fam"/>
</dbReference>
<keyword evidence="3" id="KW-1185">Reference proteome</keyword>
<comment type="caution">
    <text evidence="2">The sequence shown here is derived from an EMBL/GenBank/DDBJ whole genome shotgun (WGS) entry which is preliminary data.</text>
</comment>